<evidence type="ECO:0000259" key="9">
    <source>
        <dbReference type="PROSITE" id="PS51755"/>
    </source>
</evidence>
<proteinExistence type="predicted"/>
<dbReference type="PANTHER" id="PTHR48111">
    <property type="entry name" value="REGULATOR OF RPOS"/>
    <property type="match status" value="1"/>
</dbReference>
<dbReference type="InterPro" id="IPR001789">
    <property type="entry name" value="Sig_transdc_resp-reg_receiver"/>
</dbReference>
<sequence>MRKASILVIEDEAKIRTLLRNVLENDGYEVIESQSGDGVVDLLASRPIALITLDIQLGRENGLDLARRIRRVSSVPIIMVTGQDDVIDRVVGLEIGADDYITKPFHVREVIARVRSVLRRTGGTPDTHHDSDESERYLFDGLTAVPDRLEIIDREGNDSSLTSGDFKLLTVFLERPKRVLSRDQLMDLTGGQDWSPLDRTIDNQVARLRKKIERRPSEPGLIKTVRGVGYTLACEVEVVHPSGSSTKSA</sequence>
<dbReference type="SMART" id="SM00862">
    <property type="entry name" value="Trans_reg_C"/>
    <property type="match status" value="1"/>
</dbReference>
<evidence type="ECO:0000313" key="10">
    <source>
        <dbReference type="EMBL" id="QIK41497.1"/>
    </source>
</evidence>
<dbReference type="Gene3D" id="6.10.250.690">
    <property type="match status" value="1"/>
</dbReference>
<dbReference type="Proteomes" id="UP000500791">
    <property type="component" value="Chromosome"/>
</dbReference>
<keyword evidence="5" id="KW-0804">Transcription</keyword>
<evidence type="ECO:0000256" key="2">
    <source>
        <dbReference type="ARBA" id="ARBA00023012"/>
    </source>
</evidence>
<protein>
    <submittedName>
        <fullName evidence="10">Response regulator transcription factor</fullName>
    </submittedName>
</protein>
<dbReference type="InterPro" id="IPR016032">
    <property type="entry name" value="Sig_transdc_resp-reg_C-effctor"/>
</dbReference>
<dbReference type="KEGG" id="mon:G8E03_12405"/>
<keyword evidence="1 6" id="KW-0597">Phosphoprotein</keyword>
<dbReference type="AlphaFoldDB" id="A0A6G7VNX8"/>
<feature type="DNA-binding region" description="OmpR/PhoB-type" evidence="7">
    <location>
        <begin position="134"/>
        <end position="234"/>
    </location>
</feature>
<dbReference type="EMBL" id="CP049811">
    <property type="protein sequence ID" value="QIK41497.1"/>
    <property type="molecule type" value="Genomic_DNA"/>
</dbReference>
<dbReference type="RefSeq" id="WP_166192399.1">
    <property type="nucleotide sequence ID" value="NZ_CP049811.1"/>
</dbReference>
<dbReference type="InterPro" id="IPR011006">
    <property type="entry name" value="CheY-like_superfamily"/>
</dbReference>
<dbReference type="PROSITE" id="PS50110">
    <property type="entry name" value="RESPONSE_REGULATORY"/>
    <property type="match status" value="1"/>
</dbReference>
<dbReference type="Pfam" id="PF00486">
    <property type="entry name" value="Trans_reg_C"/>
    <property type="match status" value="1"/>
</dbReference>
<organism evidence="10 11">
    <name type="scientific">Pontivivens nitratireducens</name>
    <dbReference type="NCBI Taxonomy" id="2758038"/>
    <lineage>
        <taxon>Bacteria</taxon>
        <taxon>Pseudomonadati</taxon>
        <taxon>Pseudomonadota</taxon>
        <taxon>Alphaproteobacteria</taxon>
        <taxon>Rhodobacterales</taxon>
        <taxon>Paracoccaceae</taxon>
        <taxon>Pontivivens</taxon>
    </lineage>
</organism>
<name>A0A6G7VNX8_9RHOB</name>
<dbReference type="GO" id="GO:0005829">
    <property type="term" value="C:cytosol"/>
    <property type="evidence" value="ECO:0007669"/>
    <property type="project" value="TreeGrafter"/>
</dbReference>
<dbReference type="CDD" id="cd00383">
    <property type="entry name" value="trans_reg_C"/>
    <property type="match status" value="1"/>
</dbReference>
<dbReference type="PANTHER" id="PTHR48111:SF4">
    <property type="entry name" value="DNA-BINDING DUAL TRANSCRIPTIONAL REGULATOR OMPR"/>
    <property type="match status" value="1"/>
</dbReference>
<dbReference type="Gene3D" id="1.10.10.10">
    <property type="entry name" value="Winged helix-like DNA-binding domain superfamily/Winged helix DNA-binding domain"/>
    <property type="match status" value="1"/>
</dbReference>
<dbReference type="Pfam" id="PF00072">
    <property type="entry name" value="Response_reg"/>
    <property type="match status" value="1"/>
</dbReference>
<evidence type="ECO:0000256" key="1">
    <source>
        <dbReference type="ARBA" id="ARBA00022553"/>
    </source>
</evidence>
<feature type="domain" description="OmpR/PhoB-type" evidence="9">
    <location>
        <begin position="134"/>
        <end position="234"/>
    </location>
</feature>
<evidence type="ECO:0000313" key="11">
    <source>
        <dbReference type="Proteomes" id="UP000500791"/>
    </source>
</evidence>
<dbReference type="GO" id="GO:0032993">
    <property type="term" value="C:protein-DNA complex"/>
    <property type="evidence" value="ECO:0007669"/>
    <property type="project" value="TreeGrafter"/>
</dbReference>
<dbReference type="InterPro" id="IPR001867">
    <property type="entry name" value="OmpR/PhoB-type_DNA-bd"/>
</dbReference>
<dbReference type="SUPFAM" id="SSF52172">
    <property type="entry name" value="CheY-like"/>
    <property type="match status" value="1"/>
</dbReference>
<dbReference type="SUPFAM" id="SSF46894">
    <property type="entry name" value="C-terminal effector domain of the bipartite response regulators"/>
    <property type="match status" value="1"/>
</dbReference>
<gene>
    <name evidence="10" type="ORF">G8E03_12405</name>
</gene>
<dbReference type="PROSITE" id="PS51755">
    <property type="entry name" value="OMPR_PHOB"/>
    <property type="match status" value="1"/>
</dbReference>
<dbReference type="GO" id="GO:0000156">
    <property type="term" value="F:phosphorelay response regulator activity"/>
    <property type="evidence" value="ECO:0007669"/>
    <property type="project" value="TreeGrafter"/>
</dbReference>
<dbReference type="Gene3D" id="3.40.50.2300">
    <property type="match status" value="1"/>
</dbReference>
<evidence type="ECO:0000256" key="6">
    <source>
        <dbReference type="PROSITE-ProRule" id="PRU00169"/>
    </source>
</evidence>
<keyword evidence="2" id="KW-0902">Two-component regulatory system</keyword>
<dbReference type="CDD" id="cd17574">
    <property type="entry name" value="REC_OmpR"/>
    <property type="match status" value="1"/>
</dbReference>
<dbReference type="GO" id="GO:0000976">
    <property type="term" value="F:transcription cis-regulatory region binding"/>
    <property type="evidence" value="ECO:0007669"/>
    <property type="project" value="TreeGrafter"/>
</dbReference>
<feature type="domain" description="Response regulatory" evidence="8">
    <location>
        <begin position="5"/>
        <end position="118"/>
    </location>
</feature>
<feature type="modified residue" description="4-aspartylphosphate" evidence="6">
    <location>
        <position position="54"/>
    </location>
</feature>
<reference evidence="10 11" key="1">
    <citation type="submission" date="2020-03" db="EMBL/GenBank/DDBJ databases">
        <title>Complete genome sequence of Monaibacterium sp. ALG8 with diverse plasmids.</title>
        <authorList>
            <person name="Sun C."/>
        </authorList>
    </citation>
    <scope>NUCLEOTIDE SEQUENCE [LARGE SCALE GENOMIC DNA]</scope>
    <source>
        <strain evidence="10 11">ALG8</strain>
    </source>
</reference>
<dbReference type="SMART" id="SM00448">
    <property type="entry name" value="REC"/>
    <property type="match status" value="1"/>
</dbReference>
<keyword evidence="4 7" id="KW-0238">DNA-binding</keyword>
<evidence type="ECO:0000256" key="5">
    <source>
        <dbReference type="ARBA" id="ARBA00023163"/>
    </source>
</evidence>
<dbReference type="GO" id="GO:0006355">
    <property type="term" value="P:regulation of DNA-templated transcription"/>
    <property type="evidence" value="ECO:0007669"/>
    <property type="project" value="InterPro"/>
</dbReference>
<evidence type="ECO:0000256" key="3">
    <source>
        <dbReference type="ARBA" id="ARBA00023015"/>
    </source>
</evidence>
<dbReference type="InterPro" id="IPR039420">
    <property type="entry name" value="WalR-like"/>
</dbReference>
<evidence type="ECO:0000256" key="4">
    <source>
        <dbReference type="ARBA" id="ARBA00023125"/>
    </source>
</evidence>
<evidence type="ECO:0000259" key="8">
    <source>
        <dbReference type="PROSITE" id="PS50110"/>
    </source>
</evidence>
<keyword evidence="3" id="KW-0805">Transcription regulation</keyword>
<evidence type="ECO:0000256" key="7">
    <source>
        <dbReference type="PROSITE-ProRule" id="PRU01091"/>
    </source>
</evidence>
<keyword evidence="11" id="KW-1185">Reference proteome</keyword>
<accession>A0A6G7VNX8</accession>
<dbReference type="InterPro" id="IPR036388">
    <property type="entry name" value="WH-like_DNA-bd_sf"/>
</dbReference>